<dbReference type="PANTHER" id="PTHR47515:SF1">
    <property type="entry name" value="BLR2054 PROTEIN"/>
    <property type="match status" value="1"/>
</dbReference>
<sequence length="106" mass="12874">MKIRDYATFRVKYGYRRIRVLLQREGLKVNKKRIYRLYRLENLNVRLKTRRKQVSRPYVEPVKESRANEVWAMDFVSDQLFNGKRFSTLTVTDICVLWEIAIMPCK</sequence>
<dbReference type="PANTHER" id="PTHR47515">
    <property type="entry name" value="LOW CALCIUM RESPONSE LOCUS PROTEIN T"/>
    <property type="match status" value="1"/>
</dbReference>
<gene>
    <name evidence="2" type="ORF">SDC9_44870</name>
</gene>
<proteinExistence type="predicted"/>
<evidence type="ECO:0000259" key="1">
    <source>
        <dbReference type="Pfam" id="PF13276"/>
    </source>
</evidence>
<name>A0A644W891_9ZZZZ</name>
<comment type="caution">
    <text evidence="2">The sequence shown here is derived from an EMBL/GenBank/DDBJ whole genome shotgun (WGS) entry which is preliminary data.</text>
</comment>
<organism evidence="2">
    <name type="scientific">bioreactor metagenome</name>
    <dbReference type="NCBI Taxonomy" id="1076179"/>
    <lineage>
        <taxon>unclassified sequences</taxon>
        <taxon>metagenomes</taxon>
        <taxon>ecological metagenomes</taxon>
    </lineage>
</organism>
<dbReference type="InterPro" id="IPR025948">
    <property type="entry name" value="HTH-like_dom"/>
</dbReference>
<reference evidence="2" key="1">
    <citation type="submission" date="2019-08" db="EMBL/GenBank/DDBJ databases">
        <authorList>
            <person name="Kucharzyk K."/>
            <person name="Murdoch R.W."/>
            <person name="Higgins S."/>
            <person name="Loffler F."/>
        </authorList>
    </citation>
    <scope>NUCLEOTIDE SEQUENCE</scope>
</reference>
<dbReference type="AlphaFoldDB" id="A0A644W891"/>
<dbReference type="Pfam" id="PF13276">
    <property type="entry name" value="HTH_21"/>
    <property type="match status" value="1"/>
</dbReference>
<evidence type="ECO:0000313" key="2">
    <source>
        <dbReference type="EMBL" id="MPL98663.1"/>
    </source>
</evidence>
<accession>A0A644W891</accession>
<feature type="domain" description="HTH-like" evidence="1">
    <location>
        <begin position="8"/>
        <end position="52"/>
    </location>
</feature>
<dbReference type="EMBL" id="VSSQ01000621">
    <property type="protein sequence ID" value="MPL98663.1"/>
    <property type="molecule type" value="Genomic_DNA"/>
</dbReference>
<protein>
    <recommendedName>
        <fullName evidence="1">HTH-like domain-containing protein</fullName>
    </recommendedName>
</protein>